<evidence type="ECO:0000313" key="2">
    <source>
        <dbReference type="EMBL" id="ETR67123.1"/>
    </source>
</evidence>
<dbReference type="PROSITE" id="PS50994">
    <property type="entry name" value="INTEGRASE"/>
    <property type="match status" value="1"/>
</dbReference>
<organism evidence="2 3">
    <name type="scientific">Candidatus Magnetoglobus multicellularis str. Araruama</name>
    <dbReference type="NCBI Taxonomy" id="890399"/>
    <lineage>
        <taxon>Bacteria</taxon>
        <taxon>Pseudomonadati</taxon>
        <taxon>Thermodesulfobacteriota</taxon>
        <taxon>Desulfobacteria</taxon>
        <taxon>Desulfobacterales</taxon>
        <taxon>Desulfobacteraceae</taxon>
        <taxon>Candidatus Magnetoglobus</taxon>
    </lineage>
</organism>
<dbReference type="GO" id="GO:0015074">
    <property type="term" value="P:DNA integration"/>
    <property type="evidence" value="ECO:0007669"/>
    <property type="project" value="InterPro"/>
</dbReference>
<proteinExistence type="predicted"/>
<dbReference type="Pfam" id="PF00665">
    <property type="entry name" value="rve"/>
    <property type="match status" value="1"/>
</dbReference>
<dbReference type="GO" id="GO:0003676">
    <property type="term" value="F:nucleic acid binding"/>
    <property type="evidence" value="ECO:0007669"/>
    <property type="project" value="InterPro"/>
</dbReference>
<dbReference type="InterPro" id="IPR001584">
    <property type="entry name" value="Integrase_cat-core"/>
</dbReference>
<reference evidence="3" key="1">
    <citation type="submission" date="2012-11" db="EMBL/GenBank/DDBJ databases">
        <authorList>
            <person name="Lucero-Rivera Y.E."/>
            <person name="Tovar-Ramirez D."/>
        </authorList>
    </citation>
    <scope>NUCLEOTIDE SEQUENCE [LARGE SCALE GENOMIC DNA]</scope>
    <source>
        <strain evidence="3">Araruama</strain>
    </source>
</reference>
<evidence type="ECO:0000259" key="1">
    <source>
        <dbReference type="PROSITE" id="PS50994"/>
    </source>
</evidence>
<dbReference type="EMBL" id="ATBP01001549">
    <property type="protein sequence ID" value="ETR67123.1"/>
    <property type="molecule type" value="Genomic_DNA"/>
</dbReference>
<dbReference type="AlphaFoldDB" id="A0A1V1NX27"/>
<evidence type="ECO:0000313" key="3">
    <source>
        <dbReference type="Proteomes" id="UP000189670"/>
    </source>
</evidence>
<gene>
    <name evidence="2" type="ORF">OMM_11931</name>
</gene>
<dbReference type="Proteomes" id="UP000189670">
    <property type="component" value="Unassembled WGS sequence"/>
</dbReference>
<sequence>MGQKTFTKQKTKGQILAIDRLENYEVRGFEAEYVNALWHLDFHEGSRIVDANGQWHTPKVLCILDDRSRLCCHIQWYLDETADTLIHGLCQAFVKRGLPRSLMTDNGSAMIAAETVNGLRKLGISHDTTLPYSPYHYVAHTIMWCRNFILSLPAT</sequence>
<dbReference type="InterPro" id="IPR036397">
    <property type="entry name" value="RNaseH_sf"/>
</dbReference>
<feature type="domain" description="Integrase catalytic" evidence="1">
    <location>
        <begin position="28"/>
        <end position="135"/>
    </location>
</feature>
<protein>
    <recommendedName>
        <fullName evidence="1">Integrase catalytic domain-containing protein</fullName>
    </recommendedName>
</protein>
<accession>A0A1V1NX27</accession>
<dbReference type="InterPro" id="IPR012337">
    <property type="entry name" value="RNaseH-like_sf"/>
</dbReference>
<dbReference type="SUPFAM" id="SSF53098">
    <property type="entry name" value="Ribonuclease H-like"/>
    <property type="match status" value="1"/>
</dbReference>
<comment type="caution">
    <text evidence="2">The sequence shown here is derived from an EMBL/GenBank/DDBJ whole genome shotgun (WGS) entry which is preliminary data.</text>
</comment>
<dbReference type="Gene3D" id="3.30.420.10">
    <property type="entry name" value="Ribonuclease H-like superfamily/Ribonuclease H"/>
    <property type="match status" value="1"/>
</dbReference>
<name>A0A1V1NX27_9BACT</name>